<accession>A0A1H1HA86</accession>
<dbReference type="InterPro" id="IPR000073">
    <property type="entry name" value="AB_hydrolase_1"/>
</dbReference>
<dbReference type="Pfam" id="PF12697">
    <property type="entry name" value="Abhydrolase_6"/>
    <property type="match status" value="1"/>
</dbReference>
<dbReference type="InterPro" id="IPR000639">
    <property type="entry name" value="Epox_hydrolase-like"/>
</dbReference>
<dbReference type="PRINTS" id="PR00111">
    <property type="entry name" value="ABHYDROLASE"/>
</dbReference>
<dbReference type="STRING" id="35622.SAMN04489764_4205"/>
<dbReference type="PANTHER" id="PTHR43194">
    <property type="entry name" value="HYDROLASE ALPHA/BETA FOLD FAMILY"/>
    <property type="match status" value="1"/>
</dbReference>
<reference evidence="2 3" key="1">
    <citation type="submission" date="2016-10" db="EMBL/GenBank/DDBJ databases">
        <authorList>
            <person name="de Groot N.N."/>
        </authorList>
    </citation>
    <scope>NUCLEOTIDE SEQUENCE [LARGE SCALE GENOMIC DNA]</scope>
    <source>
        <strain evidence="2 3">DSM 43794</strain>
    </source>
</reference>
<evidence type="ECO:0000259" key="1">
    <source>
        <dbReference type="Pfam" id="PF12697"/>
    </source>
</evidence>
<feature type="domain" description="AB hydrolase-1" evidence="1">
    <location>
        <begin position="46"/>
        <end position="281"/>
    </location>
</feature>
<dbReference type="RefSeq" id="WP_093261251.1">
    <property type="nucleotide sequence ID" value="NZ_FNKK01000002.1"/>
</dbReference>
<sequence>MSVTAGGPIVGIPAAGVREYTVRTDDGAVLAVTAHRPSSDADGVAVVLAHGWAASRRVWHEVRGLLLGLGYPVVCYDQRGHGHSTTGREPIGIERLAGDLAAVLESVEEEKVVLCGHSGGGFAAMAYAVADPERAGARLRGMALLATAAHDQDTPPAEVGMMGSRLFSRALARPRLGRFLLGKTVGDKADPAVLETNRQMFAATPARVRADCFRSSRGMDLRLGLASVPVPALVLAGEADKIISPELGEVIARTMPQARFRRVAGAGHMLPLEAPGQVAQAIHELASG</sequence>
<dbReference type="InterPro" id="IPR050228">
    <property type="entry name" value="Carboxylesterase_BioH"/>
</dbReference>
<dbReference type="PRINTS" id="PR00412">
    <property type="entry name" value="EPOXHYDRLASE"/>
</dbReference>
<gene>
    <name evidence="2" type="ORF">SAMN04489764_4205</name>
</gene>
<dbReference type="Gene3D" id="3.40.50.1820">
    <property type="entry name" value="alpha/beta hydrolase"/>
    <property type="match status" value="1"/>
</dbReference>
<organism evidence="2 3">
    <name type="scientific">Thermostaphylospora chromogena</name>
    <dbReference type="NCBI Taxonomy" id="35622"/>
    <lineage>
        <taxon>Bacteria</taxon>
        <taxon>Bacillati</taxon>
        <taxon>Actinomycetota</taxon>
        <taxon>Actinomycetes</taxon>
        <taxon>Streptosporangiales</taxon>
        <taxon>Thermomonosporaceae</taxon>
        <taxon>Thermostaphylospora</taxon>
    </lineage>
</organism>
<dbReference type="Proteomes" id="UP000217103">
    <property type="component" value="Unassembled WGS sequence"/>
</dbReference>
<dbReference type="InterPro" id="IPR029058">
    <property type="entry name" value="AB_hydrolase_fold"/>
</dbReference>
<proteinExistence type="predicted"/>
<dbReference type="OrthoDB" id="5422338at2"/>
<dbReference type="SUPFAM" id="SSF53474">
    <property type="entry name" value="alpha/beta-Hydrolases"/>
    <property type="match status" value="1"/>
</dbReference>
<dbReference type="EMBL" id="FNKK01000002">
    <property type="protein sequence ID" value="SDR22281.1"/>
    <property type="molecule type" value="Genomic_DNA"/>
</dbReference>
<name>A0A1H1HA86_9ACTN</name>
<protein>
    <submittedName>
        <fullName evidence="2">Pimeloyl-ACP methyl ester carboxylesterase</fullName>
    </submittedName>
</protein>
<evidence type="ECO:0000313" key="3">
    <source>
        <dbReference type="Proteomes" id="UP000217103"/>
    </source>
</evidence>
<dbReference type="GO" id="GO:0003824">
    <property type="term" value="F:catalytic activity"/>
    <property type="evidence" value="ECO:0007669"/>
    <property type="project" value="InterPro"/>
</dbReference>
<keyword evidence="3" id="KW-1185">Reference proteome</keyword>
<dbReference type="PANTHER" id="PTHR43194:SF5">
    <property type="entry name" value="PIMELOYL-[ACYL-CARRIER PROTEIN] METHYL ESTER ESTERASE"/>
    <property type="match status" value="1"/>
</dbReference>
<evidence type="ECO:0000313" key="2">
    <source>
        <dbReference type="EMBL" id="SDR22281.1"/>
    </source>
</evidence>
<dbReference type="AlphaFoldDB" id="A0A1H1HA86"/>